<dbReference type="InterPro" id="IPR011664">
    <property type="entry name" value="Abi_system_AbiD/AbiF-like"/>
</dbReference>
<reference evidence="1 2" key="1">
    <citation type="submission" date="2011-03" db="EMBL/GenBank/DDBJ databases">
        <authorList>
            <person name="Muzny D."/>
            <person name="Qin X."/>
            <person name="Deng J."/>
            <person name="Jiang H."/>
            <person name="Liu Y."/>
            <person name="Qu J."/>
            <person name="Song X.-Z."/>
            <person name="Zhang L."/>
            <person name="Thornton R."/>
            <person name="Coyle M."/>
            <person name="Francisco L."/>
            <person name="Jackson L."/>
            <person name="Javaid M."/>
            <person name="Korchina V."/>
            <person name="Kovar C."/>
            <person name="Mata R."/>
            <person name="Mathew T."/>
            <person name="Ngo R."/>
            <person name="Nguyen L."/>
            <person name="Nguyen N."/>
            <person name="Okwuonu G."/>
            <person name="Ongeri F."/>
            <person name="Pham C."/>
            <person name="Simmons D."/>
            <person name="Wilczek-Boney K."/>
            <person name="Hale W."/>
            <person name="Jakkamsetti A."/>
            <person name="Pham P."/>
            <person name="Ruth R."/>
            <person name="San Lucas F."/>
            <person name="Warren J."/>
            <person name="Zhang J."/>
            <person name="Zhao Z."/>
            <person name="Zhou C."/>
            <person name="Zhu D."/>
            <person name="Lee S."/>
            <person name="Bess C."/>
            <person name="Blankenburg K."/>
            <person name="Forbes L."/>
            <person name="Fu Q."/>
            <person name="Gubbala S."/>
            <person name="Hirani K."/>
            <person name="Jayaseelan J.C."/>
            <person name="Lara F."/>
            <person name="Munidasa M."/>
            <person name="Palculict T."/>
            <person name="Patil S."/>
            <person name="Pu L.-L."/>
            <person name="Saada N."/>
            <person name="Tang L."/>
            <person name="Weissenberger G."/>
            <person name="Zhu Y."/>
            <person name="Hemphill L."/>
            <person name="Shang Y."/>
            <person name="Youmans B."/>
            <person name="Ayvaz T."/>
            <person name="Ross M."/>
            <person name="Santibanez J."/>
            <person name="Aqrawi P."/>
            <person name="Gross S."/>
            <person name="Joshi V."/>
            <person name="Fowler G."/>
            <person name="Nazareth L."/>
            <person name="Reid J."/>
            <person name="Worley K."/>
            <person name="Petrosino J."/>
            <person name="Highlander S."/>
            <person name="Gibbs R."/>
        </authorList>
    </citation>
    <scope>NUCLEOTIDE SEQUENCE [LARGE SCALE GENOMIC DNA]</scope>
    <source>
        <strain evidence="1 2">SK1056</strain>
    </source>
</reference>
<evidence type="ECO:0008006" key="3">
    <source>
        <dbReference type="Google" id="ProtNLM"/>
    </source>
</evidence>
<gene>
    <name evidence="1" type="ORF">HMPREF9393_1500</name>
</gene>
<evidence type="ECO:0000313" key="2">
    <source>
        <dbReference type="Proteomes" id="UP000004171"/>
    </source>
</evidence>
<dbReference type="HOGENOM" id="CLU_586497_0_0_9"/>
<evidence type="ECO:0000313" key="1">
    <source>
        <dbReference type="EMBL" id="EGJ37719.1"/>
    </source>
</evidence>
<dbReference type="RefSeq" id="WP_002922331.1">
    <property type="nucleotide sequence ID" value="NZ_GL890990.1"/>
</dbReference>
<protein>
    <recommendedName>
        <fullName evidence="3">Abi family protein</fullName>
    </recommendedName>
</protein>
<sequence>MGKNKNKKKRGIGKIISIHRNYGFISTDSFGQKGEEIPFEISLDMIKIVNGKEQIEYSEEVSFDLRKGVLLRDKNIREAYNLKFNEKNLILKERITSKPYLQQIREKFTLFNIDIPDSELAKKELTDSTAIIQELKEQGTSEEELQDIVESLNRSNEAIFKTDDDVLYEYLKFKGFQPNMLEYLINGLFLDKNILFKVHRVSDDKQKHYEISDLIKLDEVDIVFREKILKWILGIENAYKSLMSRISTQELGGEQISEKVVLYWKNSTDRTKQEQYKRAKNRYKYLPYSDQYDYITNPDIFPLDDLMSQMDLTSLEGLLTIFDRFSKEEQNISGNSIKSIFPWIRDIVIHKQILRDLRVLRNAAAHGRPILPILMNPDYNPNWDLEFDNPEGRTNIKKWDLFEPLKRMNQIIFSVDEQTSIQIMQPIFGNPYRKAWIELNFIYHRFISLFDNKRYSDFLLESKEFLDYESIDSRTDLEKELYPKLFDIGDTTAFLQTGTPPAYCVLSNEATMASMAADIHRENMNSNIEKYL</sequence>
<name>F3UD93_STRSA</name>
<dbReference type="EMBL" id="AFFL01000004">
    <property type="protein sequence ID" value="EGJ37719.1"/>
    <property type="molecule type" value="Genomic_DNA"/>
</dbReference>
<accession>F3UD93</accession>
<dbReference type="Proteomes" id="UP000004171">
    <property type="component" value="Unassembled WGS sequence"/>
</dbReference>
<dbReference type="Pfam" id="PF07751">
    <property type="entry name" value="Abi_2"/>
    <property type="match status" value="1"/>
</dbReference>
<organism evidence="1 2">
    <name type="scientific">Streptococcus sanguinis SK1056</name>
    <dbReference type="NCBI Taxonomy" id="888820"/>
    <lineage>
        <taxon>Bacteria</taxon>
        <taxon>Bacillati</taxon>
        <taxon>Bacillota</taxon>
        <taxon>Bacilli</taxon>
        <taxon>Lactobacillales</taxon>
        <taxon>Streptococcaceae</taxon>
        <taxon>Streptococcus</taxon>
    </lineage>
</organism>
<comment type="caution">
    <text evidence="1">The sequence shown here is derived from an EMBL/GenBank/DDBJ whole genome shotgun (WGS) entry which is preliminary data.</text>
</comment>
<dbReference type="PATRIC" id="fig|888820.3.peg.1469"/>
<dbReference type="AlphaFoldDB" id="F3UD93"/>
<proteinExistence type="predicted"/>